<dbReference type="Pfam" id="PF11216">
    <property type="entry name" value="DUF3012"/>
    <property type="match status" value="1"/>
</dbReference>
<feature type="chain" id="PRO_5045187147" evidence="1">
    <location>
        <begin position="21"/>
        <end position="58"/>
    </location>
</feature>
<evidence type="ECO:0000313" key="2">
    <source>
        <dbReference type="EMBL" id="QSX36875.1"/>
    </source>
</evidence>
<feature type="signal peptide" evidence="1">
    <location>
        <begin position="1"/>
        <end position="20"/>
    </location>
</feature>
<proteinExistence type="predicted"/>
<accession>A0ABX7R1Y8</accession>
<name>A0ABX7R1Y8_9GAMM</name>
<organism evidence="2 3">
    <name type="scientific">Shewanella sedimentimangrovi</name>
    <dbReference type="NCBI Taxonomy" id="2814293"/>
    <lineage>
        <taxon>Bacteria</taxon>
        <taxon>Pseudomonadati</taxon>
        <taxon>Pseudomonadota</taxon>
        <taxon>Gammaproteobacteria</taxon>
        <taxon>Alteromonadales</taxon>
        <taxon>Shewanellaceae</taxon>
        <taxon>Shewanella</taxon>
    </lineage>
</organism>
<dbReference type="EMBL" id="CP071502">
    <property type="protein sequence ID" value="QSX36875.1"/>
    <property type="molecule type" value="Genomic_DNA"/>
</dbReference>
<dbReference type="InterPro" id="IPR021379">
    <property type="entry name" value="DUF3012"/>
</dbReference>
<dbReference type="Proteomes" id="UP000663207">
    <property type="component" value="Chromosome"/>
</dbReference>
<dbReference type="PROSITE" id="PS51257">
    <property type="entry name" value="PROKAR_LIPOPROTEIN"/>
    <property type="match status" value="1"/>
</dbReference>
<evidence type="ECO:0000256" key="1">
    <source>
        <dbReference type="SAM" id="SignalP"/>
    </source>
</evidence>
<evidence type="ECO:0000313" key="3">
    <source>
        <dbReference type="Proteomes" id="UP000663207"/>
    </source>
</evidence>
<dbReference type="RefSeq" id="WP_207321055.1">
    <property type="nucleotide sequence ID" value="NZ_CP071502.1"/>
</dbReference>
<reference evidence="2 3" key="1">
    <citation type="submission" date="2021-03" db="EMBL/GenBank/DDBJ databases">
        <title>Novel species identification of genus Shewanella.</title>
        <authorList>
            <person name="Liu G."/>
            <person name="Zhang Q."/>
        </authorList>
    </citation>
    <scope>NUCLEOTIDE SEQUENCE [LARGE SCALE GENOMIC DNA]</scope>
    <source>
        <strain evidence="2 3">FJAT-52962</strain>
    </source>
</reference>
<protein>
    <submittedName>
        <fullName evidence="2">DUF3012 domain-containing protein</fullName>
    </submittedName>
</protein>
<keyword evidence="3" id="KW-1185">Reference proteome</keyword>
<sequence>MLSKTYFKLLAAVAMVAALGACTPEVGSEAWCKMMKEKPKGDWTANEASDYAKHCVFK</sequence>
<keyword evidence="1" id="KW-0732">Signal</keyword>
<gene>
    <name evidence="2" type="ORF">JYB85_16650</name>
</gene>